<dbReference type="CDD" id="cd01948">
    <property type="entry name" value="EAL"/>
    <property type="match status" value="1"/>
</dbReference>
<dbReference type="EMBL" id="JBHSMM010000001">
    <property type="protein sequence ID" value="MFC5439621.1"/>
    <property type="molecule type" value="Genomic_DNA"/>
</dbReference>
<evidence type="ECO:0000313" key="6">
    <source>
        <dbReference type="Proteomes" id="UP001596018"/>
    </source>
</evidence>
<keyword evidence="6" id="KW-1185">Reference proteome</keyword>
<evidence type="ECO:0000259" key="2">
    <source>
        <dbReference type="PROSITE" id="PS50112"/>
    </source>
</evidence>
<dbReference type="NCBIfam" id="TIGR00254">
    <property type="entry name" value="GGDEF"/>
    <property type="match status" value="1"/>
</dbReference>
<dbReference type="Pfam" id="PF08448">
    <property type="entry name" value="PAS_4"/>
    <property type="match status" value="1"/>
</dbReference>
<dbReference type="PROSITE" id="PS50112">
    <property type="entry name" value="PAS"/>
    <property type="match status" value="1"/>
</dbReference>
<proteinExistence type="predicted"/>
<dbReference type="InterPro" id="IPR029016">
    <property type="entry name" value="GAF-like_dom_sf"/>
</dbReference>
<dbReference type="Gene3D" id="3.20.20.450">
    <property type="entry name" value="EAL domain"/>
    <property type="match status" value="1"/>
</dbReference>
<dbReference type="InterPro" id="IPR035919">
    <property type="entry name" value="EAL_sf"/>
</dbReference>
<feature type="domain" description="PAS" evidence="2">
    <location>
        <begin position="211"/>
        <end position="249"/>
    </location>
</feature>
<organism evidence="5 6">
    <name type="scientific">Rhodanobacter ginsenosidimutans</name>
    <dbReference type="NCBI Taxonomy" id="490571"/>
    <lineage>
        <taxon>Bacteria</taxon>
        <taxon>Pseudomonadati</taxon>
        <taxon>Pseudomonadota</taxon>
        <taxon>Gammaproteobacteria</taxon>
        <taxon>Lysobacterales</taxon>
        <taxon>Rhodanobacteraceae</taxon>
        <taxon>Rhodanobacter</taxon>
    </lineage>
</organism>
<dbReference type="PANTHER" id="PTHR44757">
    <property type="entry name" value="DIGUANYLATE CYCLASE DGCP"/>
    <property type="match status" value="1"/>
</dbReference>
<feature type="domain" description="EAL" evidence="3">
    <location>
        <begin position="513"/>
        <end position="771"/>
    </location>
</feature>
<dbReference type="InterPro" id="IPR000014">
    <property type="entry name" value="PAS"/>
</dbReference>
<feature type="region of interest" description="Disordered" evidence="1">
    <location>
        <begin position="1"/>
        <end position="32"/>
    </location>
</feature>
<dbReference type="Gene3D" id="3.30.70.270">
    <property type="match status" value="1"/>
</dbReference>
<dbReference type="PROSITE" id="PS50887">
    <property type="entry name" value="GGDEF"/>
    <property type="match status" value="1"/>
</dbReference>
<dbReference type="SMART" id="SM00052">
    <property type="entry name" value="EAL"/>
    <property type="match status" value="1"/>
</dbReference>
<dbReference type="InterPro" id="IPR000160">
    <property type="entry name" value="GGDEF_dom"/>
</dbReference>
<dbReference type="SUPFAM" id="SSF55073">
    <property type="entry name" value="Nucleotide cyclase"/>
    <property type="match status" value="1"/>
</dbReference>
<dbReference type="Proteomes" id="UP001596018">
    <property type="component" value="Unassembled WGS sequence"/>
</dbReference>
<dbReference type="InterPro" id="IPR029787">
    <property type="entry name" value="Nucleotide_cyclase"/>
</dbReference>
<dbReference type="InterPro" id="IPR003018">
    <property type="entry name" value="GAF"/>
</dbReference>
<protein>
    <submittedName>
        <fullName evidence="5">Bifunctional diguanylate cyclase/phosphodiesterase</fullName>
    </submittedName>
</protein>
<evidence type="ECO:0000259" key="4">
    <source>
        <dbReference type="PROSITE" id="PS50887"/>
    </source>
</evidence>
<comment type="caution">
    <text evidence="5">The sequence shown here is derived from an EMBL/GenBank/DDBJ whole genome shotgun (WGS) entry which is preliminary data.</text>
</comment>
<dbReference type="PROSITE" id="PS50883">
    <property type="entry name" value="EAL"/>
    <property type="match status" value="1"/>
</dbReference>
<dbReference type="Pfam" id="PF00563">
    <property type="entry name" value="EAL"/>
    <property type="match status" value="1"/>
</dbReference>
<dbReference type="SMART" id="SM00267">
    <property type="entry name" value="GGDEF"/>
    <property type="match status" value="1"/>
</dbReference>
<feature type="domain" description="GGDEF" evidence="4">
    <location>
        <begin position="371"/>
        <end position="504"/>
    </location>
</feature>
<reference evidence="6" key="1">
    <citation type="journal article" date="2019" name="Int. J. Syst. Evol. Microbiol.">
        <title>The Global Catalogue of Microorganisms (GCM) 10K type strain sequencing project: providing services to taxonomists for standard genome sequencing and annotation.</title>
        <authorList>
            <consortium name="The Broad Institute Genomics Platform"/>
            <consortium name="The Broad Institute Genome Sequencing Center for Infectious Disease"/>
            <person name="Wu L."/>
            <person name="Ma J."/>
        </authorList>
    </citation>
    <scope>NUCLEOTIDE SEQUENCE [LARGE SCALE GENOMIC DNA]</scope>
    <source>
        <strain evidence="6">KACC 12822</strain>
    </source>
</reference>
<dbReference type="Gene3D" id="3.30.450.40">
    <property type="match status" value="1"/>
</dbReference>
<dbReference type="InterPro" id="IPR035965">
    <property type="entry name" value="PAS-like_dom_sf"/>
</dbReference>
<accession>A0ABW0JV02</accession>
<dbReference type="InterPro" id="IPR052155">
    <property type="entry name" value="Biofilm_reg_signaling"/>
</dbReference>
<dbReference type="InterPro" id="IPR043128">
    <property type="entry name" value="Rev_trsase/Diguanyl_cyclase"/>
</dbReference>
<dbReference type="Gene3D" id="3.30.450.20">
    <property type="entry name" value="PAS domain"/>
    <property type="match status" value="1"/>
</dbReference>
<sequence length="795" mass="86882">MRDGDQHLMPAATGLPVAMAEHGPSSRSVDDEARQRRALRLLSDVVKAIHAHRDESTMFGDVCRLAASFDDCPVALIALREPSGTLRLRTTAGLAWGADTTADLAGSGRLASVASMAIDSGKPAWHTHVAPAEVADAWDASLAPIGALLALPLHRDHVVDGVFVIGAHQADALAGVGMLVFSEIAEELGRALPSSGSPPARLPHRSDLPFSAAYVRAVLSSQYTGVLVMSEDNRVVLANEAFCALFGITDPPIALENMPAESLYERMWSAYADPEQEWARVREIVARGETVRGDEVQVKGGRIFLRDFTPITTHGRPNGRIWHQHEITERKMYEARVERLAFHDVVTGLPNRRLLFERLEQGRVLATTQCSLIAVGVLDLDRFKSVNDSVGHAGGDHVLAEASSRVAALLREADVLARFGGDEFGLVISGLDSKEQLDAISRCILQALRAPFDLLGEQLYLSASIGWTLYPLDTSDAEGLLRHADMAMYAAKEEGKDRGLLYEPAMEEEQVRLQAMRERMAQALLQSRLQLLFQPIVYIDGLPGLHGVAGMEALLRLRDGEDGLIEPVHFMHVLDDPQLARPIGRYVLDEALKQCQAWMRLGVSIPVSINISTRHLLHPAFFADIDTALDSYPGVMDVGFGIEVTETGPTMDHARAKVVIEECRRRGIRVGLDDFGTGTASLSHIQKLDIEHIKLDQSFVRDILSDERNVAIAAGVITTARMLAKTVIAEGVETPEQGDLLAMLGCHQLQGFSISRPMPTEAVPGWVADWKPPASWERLVGERRNQQAVQPPAVR</sequence>
<dbReference type="CDD" id="cd01949">
    <property type="entry name" value="GGDEF"/>
    <property type="match status" value="1"/>
</dbReference>
<evidence type="ECO:0000259" key="3">
    <source>
        <dbReference type="PROSITE" id="PS50883"/>
    </source>
</evidence>
<dbReference type="SUPFAM" id="SSF141868">
    <property type="entry name" value="EAL domain-like"/>
    <property type="match status" value="1"/>
</dbReference>
<dbReference type="RefSeq" id="WP_377339161.1">
    <property type="nucleotide sequence ID" value="NZ_JALBWS010000014.1"/>
</dbReference>
<dbReference type="Pfam" id="PF00990">
    <property type="entry name" value="GGDEF"/>
    <property type="match status" value="1"/>
</dbReference>
<dbReference type="SUPFAM" id="SSF55781">
    <property type="entry name" value="GAF domain-like"/>
    <property type="match status" value="1"/>
</dbReference>
<evidence type="ECO:0000256" key="1">
    <source>
        <dbReference type="SAM" id="MobiDB-lite"/>
    </source>
</evidence>
<evidence type="ECO:0000313" key="5">
    <source>
        <dbReference type="EMBL" id="MFC5439621.1"/>
    </source>
</evidence>
<gene>
    <name evidence="5" type="ORF">ACFPK0_06305</name>
</gene>
<name>A0ABW0JV02_9GAMM</name>
<dbReference type="InterPro" id="IPR001633">
    <property type="entry name" value="EAL_dom"/>
</dbReference>
<dbReference type="Pfam" id="PF13185">
    <property type="entry name" value="GAF_2"/>
    <property type="match status" value="1"/>
</dbReference>
<dbReference type="SUPFAM" id="SSF55785">
    <property type="entry name" value="PYP-like sensor domain (PAS domain)"/>
    <property type="match status" value="1"/>
</dbReference>
<dbReference type="PANTHER" id="PTHR44757:SF2">
    <property type="entry name" value="BIOFILM ARCHITECTURE MAINTENANCE PROTEIN MBAA"/>
    <property type="match status" value="1"/>
</dbReference>
<dbReference type="InterPro" id="IPR013656">
    <property type="entry name" value="PAS_4"/>
</dbReference>